<evidence type="ECO:0000313" key="6">
    <source>
        <dbReference type="Proteomes" id="UP000003692"/>
    </source>
</evidence>
<sequence length="187" mass="20266">MAAMLKGLCVASLLALGGCADASIVINHVDNFSGYRGESGGGQIYVCTLTPFNNVYADAGRSEQIARYKVGQRCERGQGEGSLFCRTKEAVCTTTTLDGSAGEGSAQLVVYEDARQRGASLIIDRDIPDLSNYGFADRISSFSVPRGWTVRFYEGRNYSGGYYTRHGGAQEATDFNDRVQSIRILSR</sequence>
<name>D4F677_EDWTA</name>
<evidence type="ECO:0000256" key="2">
    <source>
        <dbReference type="ARBA" id="ARBA00022737"/>
    </source>
</evidence>
<feature type="signal peptide" evidence="3">
    <location>
        <begin position="1"/>
        <end position="22"/>
    </location>
</feature>
<evidence type="ECO:0000313" key="5">
    <source>
        <dbReference type="EMBL" id="EFE22734.1"/>
    </source>
</evidence>
<dbReference type="Gene3D" id="2.60.20.10">
    <property type="entry name" value="Crystallins"/>
    <property type="match status" value="1"/>
</dbReference>
<dbReference type="AlphaFoldDB" id="D4F677"/>
<accession>D4F677</accession>
<keyword evidence="2" id="KW-0677">Repeat</keyword>
<dbReference type="EMBL" id="ADGK01000186">
    <property type="protein sequence ID" value="EFE22734.1"/>
    <property type="molecule type" value="Genomic_DNA"/>
</dbReference>
<dbReference type="SUPFAM" id="SSF49695">
    <property type="entry name" value="gamma-Crystallin-like"/>
    <property type="match status" value="1"/>
</dbReference>
<dbReference type="InterPro" id="IPR011024">
    <property type="entry name" value="G_crystallin-like"/>
</dbReference>
<evidence type="ECO:0000256" key="1">
    <source>
        <dbReference type="ARBA" id="ARBA00009646"/>
    </source>
</evidence>
<dbReference type="Proteomes" id="UP000003692">
    <property type="component" value="Unassembled WGS sequence"/>
</dbReference>
<keyword evidence="3" id="KW-0732">Signal</keyword>
<comment type="similarity">
    <text evidence="1">Belongs to the beta/gamma-crystallin family.</text>
</comment>
<evidence type="ECO:0000256" key="3">
    <source>
        <dbReference type="SAM" id="SignalP"/>
    </source>
</evidence>
<proteinExistence type="inferred from homology"/>
<protein>
    <submittedName>
        <fullName evidence="5">Beta/Gamma crystallin</fullName>
    </submittedName>
</protein>
<dbReference type="SMART" id="SM00247">
    <property type="entry name" value="XTALbg"/>
    <property type="match status" value="1"/>
</dbReference>
<feature type="chain" id="PRO_5003056591" evidence="3">
    <location>
        <begin position="23"/>
        <end position="187"/>
    </location>
</feature>
<comment type="caution">
    <text evidence="5">The sequence shown here is derived from an EMBL/GenBank/DDBJ whole genome shotgun (WGS) entry which is preliminary data.</text>
</comment>
<reference evidence="5 6" key="1">
    <citation type="submission" date="2010-02" db="EMBL/GenBank/DDBJ databases">
        <authorList>
            <person name="Weinstock G."/>
            <person name="Sodergren E."/>
            <person name="Clifton S."/>
            <person name="Fulton L."/>
            <person name="Fulton B."/>
            <person name="Courtney L."/>
            <person name="Fronick C."/>
            <person name="Harrison M."/>
            <person name="Strong C."/>
            <person name="Farmer C."/>
            <person name="Delahaunty K."/>
            <person name="Markovic C."/>
            <person name="Hall O."/>
            <person name="Minx P."/>
            <person name="Tomlinson C."/>
            <person name="Mitreva M."/>
            <person name="Nelson J."/>
            <person name="Hou S."/>
            <person name="Wollam A."/>
            <person name="Pepin K.H."/>
            <person name="Johnson M."/>
            <person name="Bhonagiri V."/>
            <person name="Zhang X."/>
            <person name="Suruliraj S."/>
            <person name="Warren W."/>
            <person name="Chinwalla A."/>
            <person name="Mardis E.R."/>
            <person name="Wilson R.K."/>
        </authorList>
    </citation>
    <scope>NUCLEOTIDE SEQUENCE [LARGE SCALE GENOMIC DNA]</scope>
    <source>
        <strain evidence="5 6">ATCC 23685</strain>
    </source>
</reference>
<dbReference type="PROSITE" id="PS51257">
    <property type="entry name" value="PROKAR_LIPOPROTEIN"/>
    <property type="match status" value="1"/>
</dbReference>
<dbReference type="InterPro" id="IPR001064">
    <property type="entry name" value="Beta/gamma_crystallin"/>
</dbReference>
<organism evidence="5 6">
    <name type="scientific">Edwardsiella tarda ATCC 23685</name>
    <dbReference type="NCBI Taxonomy" id="500638"/>
    <lineage>
        <taxon>Bacteria</taxon>
        <taxon>Pseudomonadati</taxon>
        <taxon>Pseudomonadota</taxon>
        <taxon>Gammaproteobacteria</taxon>
        <taxon>Enterobacterales</taxon>
        <taxon>Hafniaceae</taxon>
        <taxon>Edwardsiella</taxon>
    </lineage>
</organism>
<dbReference type="HOGENOM" id="CLU_123868_0_0_6"/>
<feature type="domain" description="Beta/gamma crystallin 'Greek key'" evidence="4">
    <location>
        <begin position="107"/>
        <end position="185"/>
    </location>
</feature>
<evidence type="ECO:0000259" key="4">
    <source>
        <dbReference type="SMART" id="SM00247"/>
    </source>
</evidence>
<dbReference type="Pfam" id="PF00030">
    <property type="entry name" value="Crystall"/>
    <property type="match status" value="1"/>
</dbReference>
<gene>
    <name evidence="5" type="ORF">EDWATA_02258</name>
</gene>